<dbReference type="InterPro" id="IPR010905">
    <property type="entry name" value="Glyco_hydro_88"/>
</dbReference>
<dbReference type="InterPro" id="IPR012341">
    <property type="entry name" value="6hp_glycosidase-like_sf"/>
</dbReference>
<comment type="caution">
    <text evidence="4">The sequence shown here is derived from an EMBL/GenBank/DDBJ whole genome shotgun (WGS) entry which is preliminary data.</text>
</comment>
<keyword evidence="3" id="KW-0732">Signal</keyword>
<evidence type="ECO:0000256" key="2">
    <source>
        <dbReference type="ARBA" id="ARBA00038358"/>
    </source>
</evidence>
<dbReference type="Pfam" id="PF07470">
    <property type="entry name" value="Glyco_hydro_88"/>
    <property type="match status" value="1"/>
</dbReference>
<dbReference type="Proteomes" id="UP000663891">
    <property type="component" value="Unassembled WGS sequence"/>
</dbReference>
<dbReference type="EMBL" id="CAJNON010000093">
    <property type="protein sequence ID" value="CAF0952716.1"/>
    <property type="molecule type" value="Genomic_DNA"/>
</dbReference>
<feature type="chain" id="PRO_5033002750" description="Glycoside hydrolase family 88 protein" evidence="3">
    <location>
        <begin position="20"/>
        <end position="391"/>
    </location>
</feature>
<dbReference type="InterPro" id="IPR008928">
    <property type="entry name" value="6-hairpin_glycosidase_sf"/>
</dbReference>
<keyword evidence="1" id="KW-0378">Hydrolase</keyword>
<dbReference type="GO" id="GO:0052757">
    <property type="term" value="F:chondroitin hydrolase activity"/>
    <property type="evidence" value="ECO:0007669"/>
    <property type="project" value="TreeGrafter"/>
</dbReference>
<evidence type="ECO:0000256" key="3">
    <source>
        <dbReference type="SAM" id="SignalP"/>
    </source>
</evidence>
<accession>A0A814DET2</accession>
<dbReference type="InterPro" id="IPR052369">
    <property type="entry name" value="UG_Glycosaminoglycan_Hydrolase"/>
</dbReference>
<dbReference type="PANTHER" id="PTHR36845:SF1">
    <property type="entry name" value="HYDROLASE, PUTATIVE (AFU_ORTHOLOGUE AFUA_7G05090)-RELATED"/>
    <property type="match status" value="1"/>
</dbReference>
<dbReference type="GO" id="GO:0000272">
    <property type="term" value="P:polysaccharide catabolic process"/>
    <property type="evidence" value="ECO:0007669"/>
    <property type="project" value="TreeGrafter"/>
</dbReference>
<organism evidence="4 5">
    <name type="scientific">Adineta steineri</name>
    <dbReference type="NCBI Taxonomy" id="433720"/>
    <lineage>
        <taxon>Eukaryota</taxon>
        <taxon>Metazoa</taxon>
        <taxon>Spiralia</taxon>
        <taxon>Gnathifera</taxon>
        <taxon>Rotifera</taxon>
        <taxon>Eurotatoria</taxon>
        <taxon>Bdelloidea</taxon>
        <taxon>Adinetida</taxon>
        <taxon>Adinetidae</taxon>
        <taxon>Adineta</taxon>
    </lineage>
</organism>
<dbReference type="AlphaFoldDB" id="A0A814DET2"/>
<dbReference type="OrthoDB" id="2317065at2759"/>
<dbReference type="Gene3D" id="1.50.10.10">
    <property type="match status" value="1"/>
</dbReference>
<proteinExistence type="inferred from homology"/>
<dbReference type="PANTHER" id="PTHR36845">
    <property type="entry name" value="HYDROLASE, PUTATIVE (AFU_ORTHOLOGUE AFUA_7G05090)-RELATED"/>
    <property type="match status" value="1"/>
</dbReference>
<sequence>MAALLLLTTLLMISSSVTAFNTIGYANTQYSILYNQYRDLSFQSYPFIGDPLQRDWISLPILHSFTNGFFSGIFWSLLEINATTNILKMATDLMLPLAPVANITDTHDVGFVIMSSFGHAYHLLKVPEYLQIILTTANSLSTRYSPIVRCTRSWDSKEGFVVIIDNMMNLELLFEASNQTNNRTWYDIAWQHANRTMYEHFRTDNSTYHVVEYNETDGSVLRKYTAQGYADWSTWSRGQAWAVHGFTTAYRYTKYQPFLDKAIGAANYFLSHLPSSTDLIPYWDFDASHNSTILYQPRDTSAAAIFASGLVELSQYVMVPEIKDQFLTSAKNIIDQLTSPTYLILSNKDYVLRAVIANGTQGPYPDKPYDIATVSGDYYLIQTILRLFKLQ</sequence>
<gene>
    <name evidence="4" type="ORF">VCS650_LOCUS12160</name>
</gene>
<name>A0A814DET2_9BILA</name>
<evidence type="ECO:0000256" key="1">
    <source>
        <dbReference type="ARBA" id="ARBA00022801"/>
    </source>
</evidence>
<protein>
    <recommendedName>
        <fullName evidence="6">Glycoside hydrolase family 88 protein</fullName>
    </recommendedName>
</protein>
<evidence type="ECO:0000313" key="5">
    <source>
        <dbReference type="Proteomes" id="UP000663891"/>
    </source>
</evidence>
<comment type="similarity">
    <text evidence="2">Belongs to the glycosyl hydrolase 88 family.</text>
</comment>
<evidence type="ECO:0000313" key="4">
    <source>
        <dbReference type="EMBL" id="CAF0952716.1"/>
    </source>
</evidence>
<dbReference type="SUPFAM" id="SSF48208">
    <property type="entry name" value="Six-hairpin glycosidases"/>
    <property type="match status" value="1"/>
</dbReference>
<evidence type="ECO:0008006" key="6">
    <source>
        <dbReference type="Google" id="ProtNLM"/>
    </source>
</evidence>
<feature type="signal peptide" evidence="3">
    <location>
        <begin position="1"/>
        <end position="19"/>
    </location>
</feature>
<reference evidence="4" key="1">
    <citation type="submission" date="2021-02" db="EMBL/GenBank/DDBJ databases">
        <authorList>
            <person name="Nowell W R."/>
        </authorList>
    </citation>
    <scope>NUCLEOTIDE SEQUENCE</scope>
</reference>